<name>T1L4B5_TETUR</name>
<proteinExistence type="predicted"/>
<protein>
    <submittedName>
        <fullName evidence="1">Uncharacterized protein</fullName>
    </submittedName>
</protein>
<sequence length="44" mass="5038">MNIKSAYLQDKFELKKLEPKQDDKVILANCNESSKQLGGKTVKR</sequence>
<dbReference type="EnsemblMetazoa" id="tetur38g00210.1">
    <property type="protein sequence ID" value="tetur38g00210.1"/>
    <property type="gene ID" value="tetur38g00210"/>
</dbReference>
<dbReference type="HOGENOM" id="CLU_3225236_0_0_1"/>
<organism evidence="1 2">
    <name type="scientific">Tetranychus urticae</name>
    <name type="common">Two-spotted spider mite</name>
    <dbReference type="NCBI Taxonomy" id="32264"/>
    <lineage>
        <taxon>Eukaryota</taxon>
        <taxon>Metazoa</taxon>
        <taxon>Ecdysozoa</taxon>
        <taxon>Arthropoda</taxon>
        <taxon>Chelicerata</taxon>
        <taxon>Arachnida</taxon>
        <taxon>Acari</taxon>
        <taxon>Acariformes</taxon>
        <taxon>Trombidiformes</taxon>
        <taxon>Prostigmata</taxon>
        <taxon>Eleutherengona</taxon>
        <taxon>Raphignathae</taxon>
        <taxon>Tetranychoidea</taxon>
        <taxon>Tetranychidae</taxon>
        <taxon>Tetranychus</taxon>
    </lineage>
</organism>
<dbReference type="AlphaFoldDB" id="T1L4B5"/>
<keyword evidence="2" id="KW-1185">Reference proteome</keyword>
<reference evidence="1" key="2">
    <citation type="submission" date="2015-06" db="UniProtKB">
        <authorList>
            <consortium name="EnsemblMetazoa"/>
        </authorList>
    </citation>
    <scope>IDENTIFICATION</scope>
</reference>
<dbReference type="EMBL" id="CAEY01001080">
    <property type="status" value="NOT_ANNOTATED_CDS"/>
    <property type="molecule type" value="Genomic_DNA"/>
</dbReference>
<evidence type="ECO:0000313" key="1">
    <source>
        <dbReference type="EnsemblMetazoa" id="tetur38g00210.1"/>
    </source>
</evidence>
<accession>T1L4B5</accession>
<reference evidence="2" key="1">
    <citation type="submission" date="2011-08" db="EMBL/GenBank/DDBJ databases">
        <authorList>
            <person name="Rombauts S."/>
        </authorList>
    </citation>
    <scope>NUCLEOTIDE SEQUENCE</scope>
    <source>
        <strain evidence="2">London</strain>
    </source>
</reference>
<evidence type="ECO:0000313" key="2">
    <source>
        <dbReference type="Proteomes" id="UP000015104"/>
    </source>
</evidence>
<dbReference type="Proteomes" id="UP000015104">
    <property type="component" value="Unassembled WGS sequence"/>
</dbReference>